<proteinExistence type="predicted"/>
<evidence type="ECO:0000313" key="2">
    <source>
        <dbReference type="EMBL" id="KAF5097611.1"/>
    </source>
</evidence>
<dbReference type="AlphaFoldDB" id="A0A9P5KSX1"/>
<gene>
    <name evidence="2" type="ORF">DV451_003748</name>
</gene>
<dbReference type="EMBL" id="QQZK01000088">
    <property type="protein sequence ID" value="KAF5097611.1"/>
    <property type="molecule type" value="Genomic_DNA"/>
</dbReference>
<feature type="compositionally biased region" description="Basic residues" evidence="1">
    <location>
        <begin position="69"/>
        <end position="84"/>
    </location>
</feature>
<organism evidence="2 3">
    <name type="scientific">Geotrichum candidum</name>
    <name type="common">Oospora lactis</name>
    <name type="synonym">Dipodascus geotrichum</name>
    <dbReference type="NCBI Taxonomy" id="1173061"/>
    <lineage>
        <taxon>Eukaryota</taxon>
        <taxon>Fungi</taxon>
        <taxon>Dikarya</taxon>
        <taxon>Ascomycota</taxon>
        <taxon>Saccharomycotina</taxon>
        <taxon>Dipodascomycetes</taxon>
        <taxon>Dipodascales</taxon>
        <taxon>Dipodascaceae</taxon>
        <taxon>Geotrichum</taxon>
    </lineage>
</organism>
<reference evidence="2" key="1">
    <citation type="journal article" date="2020" name="Front. Microbiol.">
        <title>Phenotypic and Genetic Characterization of the Cheese Ripening Yeast Geotrichum candidum.</title>
        <authorList>
            <person name="Perkins V."/>
            <person name="Vignola S."/>
            <person name="Lessard M.H."/>
            <person name="Plante P.L."/>
            <person name="Corbeil J."/>
            <person name="Dugat-Bony E."/>
            <person name="Frenette M."/>
            <person name="Labrie S."/>
        </authorList>
    </citation>
    <scope>NUCLEOTIDE SEQUENCE</scope>
    <source>
        <strain evidence="2">LMA-70</strain>
    </source>
</reference>
<feature type="region of interest" description="Disordered" evidence="1">
    <location>
        <begin position="53"/>
        <end position="84"/>
    </location>
</feature>
<reference evidence="2" key="2">
    <citation type="submission" date="2020-01" db="EMBL/GenBank/DDBJ databases">
        <authorList>
            <person name="Perkins V."/>
            <person name="Lessard M.-H."/>
            <person name="Dugat-Bony E."/>
            <person name="Frenette M."/>
            <person name="Labrie S."/>
        </authorList>
    </citation>
    <scope>NUCLEOTIDE SEQUENCE</scope>
    <source>
        <strain evidence="2">LMA-70</strain>
    </source>
</reference>
<sequence>MYHASKHASNLLEAAICQCGQIRRGYAMMRLVDYMRSEGLDVQASGGVLRNGANGFDGFDEHGDGNFPPKKHQAKPPRRGNPARKRVSIYANPDIFAETAQKTHLLPASSQLPNTKKGNVDSMEAVTVLALAVDRMVRGEVDLMETVEVISKMLDGRKASAVCEMIEILRHRTPSAIGSEHLATLQSNVIWIGWKSMQSRVASTLKNKHYTHADLAKFVERVKQPNLSKALDVVDPASYQWPRFMVQFTLRRYCNSRLAAYALCRWFSILFPRQKGNTLMQQKMVIRVTTVISKWLPELLPTVLGIALDPAHHKGTPLDSILLNQLLWICARFGCATTPRETELIIQAQGVIVDYMTRHDLLLDTKGYLAIAYVVREDSPERALAFLKIIKTHTYPYSLSEVRALKSAYSELSIPKDRIEVINANHGIVQQNLSFQGRFPYLHGVKALELLMAKTSDQALSVFDTIPHPNGLLWALLLKQLRRLRDLPFATMDMLWAKIRGQAHKNPNLITPYLLSQVVMGYRTMAQAMKVMADYPELVDIGFLKHYLKVASNDNRLWVGDPEEQARLDESGYTKRHSTNHESYSTSRGLDLTRQVVAVMEHRPRPVLNAMLAGELYYGAPEKMWAIYMDMLDRQGYEPDAWTLYYMCKAAATRPTLRWDGLFAAQRMSVEFKHWVRGAYIDGGDSDHLLKLFPSPALFHQYIVMIGKADYQDDLLEVLPWMQRIGFTPDKLCLSALITYSDNGQFLLKHGRVSGAGGEWPTEIELKMYQNSQKAPKQP</sequence>
<protein>
    <submittedName>
        <fullName evidence="2">Uncharacterized protein</fullName>
    </submittedName>
</protein>
<evidence type="ECO:0000256" key="1">
    <source>
        <dbReference type="SAM" id="MobiDB-lite"/>
    </source>
</evidence>
<name>A0A9P5KSX1_GEOCN</name>
<comment type="caution">
    <text evidence="2">The sequence shown here is derived from an EMBL/GenBank/DDBJ whole genome shotgun (WGS) entry which is preliminary data.</text>
</comment>
<dbReference type="Proteomes" id="UP000750522">
    <property type="component" value="Unassembled WGS sequence"/>
</dbReference>
<evidence type="ECO:0000313" key="3">
    <source>
        <dbReference type="Proteomes" id="UP000750522"/>
    </source>
</evidence>
<accession>A0A9P5KSX1</accession>